<feature type="compositionally biased region" description="Polar residues" evidence="2">
    <location>
        <begin position="8"/>
        <end position="20"/>
    </location>
</feature>
<protein>
    <submittedName>
        <fullName evidence="3">Uncharacterized protein</fullName>
    </submittedName>
</protein>
<feature type="coiled-coil region" evidence="1">
    <location>
        <begin position="81"/>
        <end position="115"/>
    </location>
</feature>
<gene>
    <name evidence="3" type="ORF">NDU88_004713</name>
</gene>
<comment type="caution">
    <text evidence="3">The sequence shown here is derived from an EMBL/GenBank/DDBJ whole genome shotgun (WGS) entry which is preliminary data.</text>
</comment>
<accession>A0AAV7NT92</accession>
<name>A0AAV7NT92_PLEWA</name>
<keyword evidence="4" id="KW-1185">Reference proteome</keyword>
<dbReference type="PANTHER" id="PTHR11505">
    <property type="entry name" value="L1 TRANSPOSABLE ELEMENT-RELATED"/>
    <property type="match status" value="1"/>
</dbReference>
<evidence type="ECO:0000313" key="3">
    <source>
        <dbReference type="EMBL" id="KAJ1116503.1"/>
    </source>
</evidence>
<keyword evidence="1" id="KW-0175">Coiled coil</keyword>
<evidence type="ECO:0000313" key="4">
    <source>
        <dbReference type="Proteomes" id="UP001066276"/>
    </source>
</evidence>
<dbReference type="EMBL" id="JANPWB010000012">
    <property type="protein sequence ID" value="KAJ1116503.1"/>
    <property type="molecule type" value="Genomic_DNA"/>
</dbReference>
<feature type="region of interest" description="Disordered" evidence="2">
    <location>
        <begin position="1"/>
        <end position="24"/>
    </location>
</feature>
<dbReference type="AlphaFoldDB" id="A0AAV7NT92"/>
<sequence>MGHHKWTDASQGNTKEQYTTPVGRPQRVARLEVSGDAARMQLNTEESSRAELLMAIQGSRVVLEGKIEMVADEVNLLQVDLRKVSDKVKVAEGSIAELQTEVGMLQNQIVQATSTVGRLEGAEGRSRRNNVRLLGFPERAEGSDTESFVENWIRDVLQPTELSRVFLVERGHRALVAPPWPGAPPRAIIARLLDYKDRDCVLRAACESDKALYENCKISIYPDYRNKV</sequence>
<organism evidence="3 4">
    <name type="scientific">Pleurodeles waltl</name>
    <name type="common">Iberian ribbed newt</name>
    <dbReference type="NCBI Taxonomy" id="8319"/>
    <lineage>
        <taxon>Eukaryota</taxon>
        <taxon>Metazoa</taxon>
        <taxon>Chordata</taxon>
        <taxon>Craniata</taxon>
        <taxon>Vertebrata</taxon>
        <taxon>Euteleostomi</taxon>
        <taxon>Amphibia</taxon>
        <taxon>Batrachia</taxon>
        <taxon>Caudata</taxon>
        <taxon>Salamandroidea</taxon>
        <taxon>Salamandridae</taxon>
        <taxon>Pleurodelinae</taxon>
        <taxon>Pleurodeles</taxon>
    </lineage>
</organism>
<proteinExistence type="predicted"/>
<dbReference type="Proteomes" id="UP001066276">
    <property type="component" value="Chromosome 8"/>
</dbReference>
<dbReference type="InterPro" id="IPR004244">
    <property type="entry name" value="Transposase_22"/>
</dbReference>
<evidence type="ECO:0000256" key="1">
    <source>
        <dbReference type="SAM" id="Coils"/>
    </source>
</evidence>
<evidence type="ECO:0000256" key="2">
    <source>
        <dbReference type="SAM" id="MobiDB-lite"/>
    </source>
</evidence>
<reference evidence="3" key="1">
    <citation type="journal article" date="2022" name="bioRxiv">
        <title>Sequencing and chromosome-scale assembly of the giantPleurodeles waltlgenome.</title>
        <authorList>
            <person name="Brown T."/>
            <person name="Elewa A."/>
            <person name="Iarovenko S."/>
            <person name="Subramanian E."/>
            <person name="Araus A.J."/>
            <person name="Petzold A."/>
            <person name="Susuki M."/>
            <person name="Suzuki K.-i.T."/>
            <person name="Hayashi T."/>
            <person name="Toyoda A."/>
            <person name="Oliveira C."/>
            <person name="Osipova E."/>
            <person name="Leigh N.D."/>
            <person name="Simon A."/>
            <person name="Yun M.H."/>
        </authorList>
    </citation>
    <scope>NUCLEOTIDE SEQUENCE</scope>
    <source>
        <strain evidence="3">20211129_DDA</strain>
        <tissue evidence="3">Liver</tissue>
    </source>
</reference>
<dbReference type="Gene3D" id="3.30.70.1820">
    <property type="entry name" value="L1 transposable element, RRM domain"/>
    <property type="match status" value="1"/>
</dbReference>